<dbReference type="PANTHER" id="PTHR30183:SF2">
    <property type="entry name" value="IRON UTILIZATION PROTEIN"/>
    <property type="match status" value="1"/>
</dbReference>
<feature type="transmembrane region" description="Helical" evidence="7">
    <location>
        <begin position="327"/>
        <end position="351"/>
    </location>
</feature>
<evidence type="ECO:0000313" key="9">
    <source>
        <dbReference type="EMBL" id="ADZ71937.1"/>
    </source>
</evidence>
<dbReference type="CDD" id="cd06261">
    <property type="entry name" value="TM_PBP2"/>
    <property type="match status" value="2"/>
</dbReference>
<dbReference type="SUPFAM" id="SSF161098">
    <property type="entry name" value="MetI-like"/>
    <property type="match status" value="2"/>
</dbReference>
<feature type="transmembrane region" description="Helical" evidence="7">
    <location>
        <begin position="53"/>
        <end position="76"/>
    </location>
</feature>
<evidence type="ECO:0000259" key="8">
    <source>
        <dbReference type="PROSITE" id="PS50928"/>
    </source>
</evidence>
<dbReference type="PROSITE" id="PS50928">
    <property type="entry name" value="ABC_TM1"/>
    <property type="match status" value="2"/>
</dbReference>
<keyword evidence="2 7" id="KW-0813">Transport</keyword>
<gene>
    <name evidence="9" type="ordered locus">SL003B_3515</name>
</gene>
<feature type="transmembrane region" description="Helical" evidence="7">
    <location>
        <begin position="88"/>
        <end position="106"/>
    </location>
</feature>
<keyword evidence="4 7" id="KW-0812">Transmembrane</keyword>
<feature type="transmembrane region" description="Helical" evidence="7">
    <location>
        <begin position="286"/>
        <end position="307"/>
    </location>
</feature>
<sequence>MRPVERAWFAVAAAMAALVLMPLVAIAVIASGSSGDVWPHLLSTVLPRSLRTTALLMLGVGLATGVVGVGTAWLVTMCRFPGRRILDWALLVPLAVPTYIIAFSYVEILNYSGPVQSALRAVFGFTSARDYWFPEIRSLGGAIFVMSAVLYPYVYLTTRASFLIQSASALDVSRTLGASPLRLFFRVAVPLTRPAIAVGVSLALMECLNDIGAVTFFGVKTLTFSIYDTWLHRSSLAGAAQLACAMLVMVFALIGLERFARRRQRFDAGRGKHHAPSRYMLTGLRAWLAFAACALPVLLGFVLPALLLADRASRRLDDLLAPAFLSAVWNSMALAIIASVATVAISVVLVYGLRLSRSPVLRFGATVASIGYAVPGTVLAVGILIPLARFDNMVDAAMRDLFGFGTGLLLLGSGAGLVYAYVVRFLAVAYGQVDGGFAKISVHLDMASRTLGRNAGRTLTQIHLPLIRPILLSALLLAFVDCMKELPATILLRPFNFDTLATTVFEAASREAFEDAALPSLAIMLVGLLPVILLARTSAASFRDRASARTGTPGARARVARA</sequence>
<keyword evidence="6 7" id="KW-0472">Membrane</keyword>
<dbReference type="STRING" id="991905.SL003B_3515"/>
<dbReference type="GO" id="GO:0005886">
    <property type="term" value="C:plasma membrane"/>
    <property type="evidence" value="ECO:0007669"/>
    <property type="project" value="UniProtKB-SubCell"/>
</dbReference>
<dbReference type="HOGENOM" id="CLU_021838_0_2_5"/>
<dbReference type="InterPro" id="IPR000515">
    <property type="entry name" value="MetI-like"/>
</dbReference>
<dbReference type="InterPro" id="IPR035906">
    <property type="entry name" value="MetI-like_sf"/>
</dbReference>
<feature type="transmembrane region" description="Helical" evidence="7">
    <location>
        <begin position="239"/>
        <end position="256"/>
    </location>
</feature>
<feature type="transmembrane region" description="Helical" evidence="7">
    <location>
        <begin position="7"/>
        <end position="33"/>
    </location>
</feature>
<evidence type="ECO:0000256" key="1">
    <source>
        <dbReference type="ARBA" id="ARBA00004651"/>
    </source>
</evidence>
<evidence type="ECO:0000256" key="2">
    <source>
        <dbReference type="ARBA" id="ARBA00022448"/>
    </source>
</evidence>
<dbReference type="Pfam" id="PF00528">
    <property type="entry name" value="BPD_transp_1"/>
    <property type="match status" value="1"/>
</dbReference>
<evidence type="ECO:0000256" key="7">
    <source>
        <dbReference type="RuleBase" id="RU363032"/>
    </source>
</evidence>
<accession>F2J0Z1</accession>
<evidence type="ECO:0000256" key="5">
    <source>
        <dbReference type="ARBA" id="ARBA00022989"/>
    </source>
</evidence>
<feature type="transmembrane region" description="Helical" evidence="7">
    <location>
        <begin position="363"/>
        <end position="389"/>
    </location>
</feature>
<protein>
    <submittedName>
        <fullName evidence="9">Iron(III) ABC transporter permease protein</fullName>
    </submittedName>
</protein>
<keyword evidence="10" id="KW-1185">Reference proteome</keyword>
<dbReference type="AlphaFoldDB" id="F2J0Z1"/>
<comment type="subcellular location">
    <subcellularLocation>
        <location evidence="1 7">Cell membrane</location>
        <topology evidence="1 7">Multi-pass membrane protein</topology>
    </subcellularLocation>
</comment>
<evidence type="ECO:0000256" key="4">
    <source>
        <dbReference type="ARBA" id="ARBA00022692"/>
    </source>
</evidence>
<dbReference type="Proteomes" id="UP000008130">
    <property type="component" value="Chromosome"/>
</dbReference>
<feature type="transmembrane region" description="Helical" evidence="7">
    <location>
        <begin position="401"/>
        <end position="422"/>
    </location>
</feature>
<evidence type="ECO:0000256" key="3">
    <source>
        <dbReference type="ARBA" id="ARBA00022475"/>
    </source>
</evidence>
<name>F2J0Z1_POLGS</name>
<dbReference type="GO" id="GO:0055085">
    <property type="term" value="P:transmembrane transport"/>
    <property type="evidence" value="ECO:0007669"/>
    <property type="project" value="InterPro"/>
</dbReference>
<proteinExistence type="inferred from homology"/>
<dbReference type="KEGG" id="pgv:SL003B_3515"/>
<comment type="similarity">
    <text evidence="7">Belongs to the binding-protein-dependent transport system permease family.</text>
</comment>
<dbReference type="PANTHER" id="PTHR30183">
    <property type="entry name" value="MOLYBDENUM TRANSPORT SYSTEM PERMEASE PROTEIN MODB"/>
    <property type="match status" value="1"/>
</dbReference>
<feature type="domain" description="ABC transmembrane type-1" evidence="8">
    <location>
        <begin position="50"/>
        <end position="255"/>
    </location>
</feature>
<feature type="transmembrane region" description="Helical" evidence="7">
    <location>
        <begin position="516"/>
        <end position="535"/>
    </location>
</feature>
<feature type="transmembrane region" description="Helical" evidence="7">
    <location>
        <begin position="195"/>
        <end position="219"/>
    </location>
</feature>
<evidence type="ECO:0000256" key="6">
    <source>
        <dbReference type="ARBA" id="ARBA00023136"/>
    </source>
</evidence>
<dbReference type="PATRIC" id="fig|991905.3.peg.3630"/>
<dbReference type="EMBL" id="CP002568">
    <property type="protein sequence ID" value="ADZ71937.1"/>
    <property type="molecule type" value="Genomic_DNA"/>
</dbReference>
<dbReference type="FunFam" id="1.10.3720.10:FF:000088">
    <property type="entry name" value="Iron(III) ABC transporter, permease protein"/>
    <property type="match status" value="1"/>
</dbReference>
<keyword evidence="5 7" id="KW-1133">Transmembrane helix</keyword>
<feature type="domain" description="ABC transmembrane type-1" evidence="8">
    <location>
        <begin position="328"/>
        <end position="534"/>
    </location>
</feature>
<evidence type="ECO:0000313" key="10">
    <source>
        <dbReference type="Proteomes" id="UP000008130"/>
    </source>
</evidence>
<reference evidence="9 10" key="1">
    <citation type="journal article" date="2011" name="J. Bacteriol.">
        <title>Complete genome sequence of Polymorphum gilvum SL003B-26A1T, a crude oil-degrading bacterium from oil-polluted saline soil.</title>
        <authorList>
            <person name="Li S.G."/>
            <person name="Tang Y.Q."/>
            <person name="Nie Y."/>
            <person name="Cai M."/>
            <person name="Wu X.L."/>
        </authorList>
    </citation>
    <scope>NUCLEOTIDE SEQUENCE [LARGE SCALE GENOMIC DNA]</scope>
    <source>
        <strain evidence="10">LMG 25793 / CGMCC 1.9160 / SL003B-26A1</strain>
    </source>
</reference>
<organism evidence="9 10">
    <name type="scientific">Polymorphum gilvum (strain LMG 25793 / CGMCC 1.9160 / SL003B-26A1)</name>
    <dbReference type="NCBI Taxonomy" id="991905"/>
    <lineage>
        <taxon>Bacteria</taxon>
        <taxon>Pseudomonadati</taxon>
        <taxon>Pseudomonadota</taxon>
        <taxon>Alphaproteobacteria</taxon>
        <taxon>Rhodobacterales</taxon>
        <taxon>Paracoccaceae</taxon>
        <taxon>Polymorphum</taxon>
    </lineage>
</organism>
<dbReference type="eggNOG" id="COG1178">
    <property type="taxonomic scope" value="Bacteria"/>
</dbReference>
<feature type="transmembrane region" description="Helical" evidence="7">
    <location>
        <begin position="136"/>
        <end position="156"/>
    </location>
</feature>
<keyword evidence="3" id="KW-1003">Cell membrane</keyword>
<dbReference type="Gene3D" id="1.10.3720.10">
    <property type="entry name" value="MetI-like"/>
    <property type="match status" value="2"/>
</dbReference>